<keyword evidence="1" id="KW-0472">Membrane</keyword>
<comment type="caution">
    <text evidence="2">The sequence shown here is derived from an EMBL/GenBank/DDBJ whole genome shotgun (WGS) entry which is preliminary data.</text>
</comment>
<dbReference type="AlphaFoldDB" id="A0A7J7LWJ3"/>
<keyword evidence="3" id="KW-1185">Reference proteome</keyword>
<evidence type="ECO:0000313" key="3">
    <source>
        <dbReference type="Proteomes" id="UP000541444"/>
    </source>
</evidence>
<evidence type="ECO:0000313" key="2">
    <source>
        <dbReference type="EMBL" id="KAF6147013.1"/>
    </source>
</evidence>
<gene>
    <name evidence="2" type="ORF">GIB67_036732</name>
</gene>
<feature type="non-terminal residue" evidence="2">
    <location>
        <position position="1"/>
    </location>
</feature>
<proteinExistence type="predicted"/>
<dbReference type="Proteomes" id="UP000541444">
    <property type="component" value="Unassembled WGS sequence"/>
</dbReference>
<accession>A0A7J7LWJ3</accession>
<dbReference type="EMBL" id="JACGCM010001948">
    <property type="protein sequence ID" value="KAF6147013.1"/>
    <property type="molecule type" value="Genomic_DNA"/>
</dbReference>
<evidence type="ECO:0000256" key="1">
    <source>
        <dbReference type="SAM" id="Phobius"/>
    </source>
</evidence>
<protein>
    <submittedName>
        <fullName evidence="2">Uncharacterized protein</fullName>
    </submittedName>
</protein>
<feature type="transmembrane region" description="Helical" evidence="1">
    <location>
        <begin position="6"/>
        <end position="25"/>
    </location>
</feature>
<name>A0A7J7LWJ3_9MAGN</name>
<reference evidence="2 3" key="1">
    <citation type="journal article" date="2020" name="IScience">
        <title>Genome Sequencing of the Endangered Kingdonia uniflora (Circaeasteraceae, Ranunculales) Reveals Potential Mechanisms of Evolutionary Specialization.</title>
        <authorList>
            <person name="Sun Y."/>
            <person name="Deng T."/>
            <person name="Zhang A."/>
            <person name="Moore M.J."/>
            <person name="Landis J.B."/>
            <person name="Lin N."/>
            <person name="Zhang H."/>
            <person name="Zhang X."/>
            <person name="Huang J."/>
            <person name="Zhang X."/>
            <person name="Sun H."/>
            <person name="Wang H."/>
        </authorList>
    </citation>
    <scope>NUCLEOTIDE SEQUENCE [LARGE SCALE GENOMIC DNA]</scope>
    <source>
        <strain evidence="2">TB1705</strain>
        <tissue evidence="2">Leaf</tissue>
    </source>
</reference>
<keyword evidence="1" id="KW-0812">Transmembrane</keyword>
<keyword evidence="1" id="KW-1133">Transmembrane helix</keyword>
<sequence>RYTDNIVALTRIAVVGIFSSTIAIISRIGPASPTLFESSARLRQRSCDINALLRSTSTWFFCPNFSICSFHHERFSIR</sequence>
<organism evidence="2 3">
    <name type="scientific">Kingdonia uniflora</name>
    <dbReference type="NCBI Taxonomy" id="39325"/>
    <lineage>
        <taxon>Eukaryota</taxon>
        <taxon>Viridiplantae</taxon>
        <taxon>Streptophyta</taxon>
        <taxon>Embryophyta</taxon>
        <taxon>Tracheophyta</taxon>
        <taxon>Spermatophyta</taxon>
        <taxon>Magnoliopsida</taxon>
        <taxon>Ranunculales</taxon>
        <taxon>Circaeasteraceae</taxon>
        <taxon>Kingdonia</taxon>
    </lineage>
</organism>